<feature type="region of interest" description="Disordered" evidence="2">
    <location>
        <begin position="1"/>
        <end position="33"/>
    </location>
</feature>
<dbReference type="EMBL" id="CANHGI010000006">
    <property type="protein sequence ID" value="CAI5454691.1"/>
    <property type="molecule type" value="Genomic_DNA"/>
</dbReference>
<protein>
    <submittedName>
        <fullName evidence="3">Uncharacterized protein</fullName>
    </submittedName>
</protein>
<dbReference type="AlphaFoldDB" id="A0A9P1N858"/>
<dbReference type="Pfam" id="PF09755">
    <property type="entry name" value="DUF2046"/>
    <property type="match status" value="1"/>
</dbReference>
<evidence type="ECO:0000313" key="3">
    <source>
        <dbReference type="EMBL" id="CAI5454691.1"/>
    </source>
</evidence>
<sequence>MDHPRRGNHPDNNARRELHVDAHSRDVSMSTNRSQSNDFEFFAPSPGSSIGASVSMFSSRNSEVDLGEAEELDGVRTIILHHGVDDMLRDVEIHNRYPAFYKFLTDEDPSWYEPSSLNGTVFRVAKKTMEPREIPNRSRNEIKYEMLDLMYRFYQQKQINASMKREADELKEANRQLRAASVQIYAKAEQEEEFISNSLMKKIQKLKEDKEYLVEKYHRDEESLTSDLMANVAKIAEIHQDQCKTEKLVADKQAEIDRLKEHCRRAEKHFQQELFRLRTEKVDHESALEQEQEHLINTLGKRISLTNEENRKMQASLEQAYLNGFVDYDSGVKCALRAIAAEKYGSMTSPSQTLRQGAPSPMGGAAFQPVQLTEQAQLYEETQRLSGHIQKLHKKNTYYRKREQDLTIEVMKLQQQLDSIRLETRNFEMALNSRINTFCNKVLGDEVKPNTSVVAPQPSTSTAPQPVQSIVHPMPAQQPPTAFATVFPIQRSPSSRHDMNTM</sequence>
<proteinExistence type="predicted"/>
<evidence type="ECO:0000313" key="4">
    <source>
        <dbReference type="Proteomes" id="UP001152747"/>
    </source>
</evidence>
<gene>
    <name evidence="3" type="ORF">CAMP_LOCUS17328</name>
</gene>
<dbReference type="PANTHER" id="PTHR15276:SF0">
    <property type="entry name" value="COILED-COIL DOMAIN-CONTAINING PROTEIN 6"/>
    <property type="match status" value="1"/>
</dbReference>
<name>A0A9P1N858_9PELO</name>
<evidence type="ECO:0000256" key="2">
    <source>
        <dbReference type="SAM" id="MobiDB-lite"/>
    </source>
</evidence>
<evidence type="ECO:0000256" key="1">
    <source>
        <dbReference type="SAM" id="Coils"/>
    </source>
</evidence>
<organism evidence="3 4">
    <name type="scientific">Caenorhabditis angaria</name>
    <dbReference type="NCBI Taxonomy" id="860376"/>
    <lineage>
        <taxon>Eukaryota</taxon>
        <taxon>Metazoa</taxon>
        <taxon>Ecdysozoa</taxon>
        <taxon>Nematoda</taxon>
        <taxon>Chromadorea</taxon>
        <taxon>Rhabditida</taxon>
        <taxon>Rhabditina</taxon>
        <taxon>Rhabditomorpha</taxon>
        <taxon>Rhabditoidea</taxon>
        <taxon>Rhabditidae</taxon>
        <taxon>Peloderinae</taxon>
        <taxon>Caenorhabditis</taxon>
    </lineage>
</organism>
<keyword evidence="4" id="KW-1185">Reference proteome</keyword>
<comment type="caution">
    <text evidence="3">The sequence shown here is derived from an EMBL/GenBank/DDBJ whole genome shotgun (WGS) entry which is preliminary data.</text>
</comment>
<feature type="compositionally biased region" description="Basic and acidic residues" evidence="2">
    <location>
        <begin position="1"/>
        <end position="26"/>
    </location>
</feature>
<dbReference type="InterPro" id="IPR019152">
    <property type="entry name" value="DUF2046"/>
</dbReference>
<feature type="coiled-coil region" evidence="1">
    <location>
        <begin position="156"/>
        <end position="183"/>
    </location>
</feature>
<keyword evidence="1" id="KW-0175">Coiled coil</keyword>
<dbReference type="OrthoDB" id="78858at2759"/>
<dbReference type="Proteomes" id="UP001152747">
    <property type="component" value="Unassembled WGS sequence"/>
</dbReference>
<reference evidence="3" key="1">
    <citation type="submission" date="2022-11" db="EMBL/GenBank/DDBJ databases">
        <authorList>
            <person name="Kikuchi T."/>
        </authorList>
    </citation>
    <scope>NUCLEOTIDE SEQUENCE</scope>
    <source>
        <strain evidence="3">PS1010</strain>
    </source>
</reference>
<accession>A0A9P1N858</accession>
<dbReference type="PANTHER" id="PTHR15276">
    <property type="entry name" value="H4 D10S170 PROTEIN-RELATED"/>
    <property type="match status" value="1"/>
</dbReference>